<proteinExistence type="predicted"/>
<dbReference type="EMBL" id="FXTM01000013">
    <property type="protein sequence ID" value="SMO59655.1"/>
    <property type="molecule type" value="Genomic_DNA"/>
</dbReference>
<keyword evidence="2" id="KW-1185">Reference proteome</keyword>
<accession>A0A521CJT8</accession>
<organism evidence="1 2">
    <name type="scientific">Balnearium lithotrophicum</name>
    <dbReference type="NCBI Taxonomy" id="223788"/>
    <lineage>
        <taxon>Bacteria</taxon>
        <taxon>Pseudomonadati</taxon>
        <taxon>Aquificota</taxon>
        <taxon>Aquificia</taxon>
        <taxon>Desulfurobacteriales</taxon>
        <taxon>Desulfurobacteriaceae</taxon>
        <taxon>Balnearium</taxon>
    </lineage>
</organism>
<evidence type="ECO:0000313" key="1">
    <source>
        <dbReference type="EMBL" id="SMO59655.1"/>
    </source>
</evidence>
<dbReference type="AlphaFoldDB" id="A0A521CJT8"/>
<evidence type="ECO:0000313" key="2">
    <source>
        <dbReference type="Proteomes" id="UP000317315"/>
    </source>
</evidence>
<reference evidence="1 2" key="1">
    <citation type="submission" date="2017-05" db="EMBL/GenBank/DDBJ databases">
        <authorList>
            <person name="Varghese N."/>
            <person name="Submissions S."/>
        </authorList>
    </citation>
    <scope>NUCLEOTIDE SEQUENCE [LARGE SCALE GENOMIC DNA]</scope>
    <source>
        <strain evidence="1 2">DSM 16304</strain>
    </source>
</reference>
<dbReference type="OrthoDB" id="280696at2"/>
<sequence>MKDSLVQAVDELQKQGISELEKIIEEFNLSPDAIDLLIEILKEIQKYGYSPLLDQIRYADYRFKPVSIREFVLSPYYLNKAKYIRPKLLKELENFFNGDYIIALLTGSIGWGKTTFGIIAKQYIFYKLFILRNPQEFYGLDPSTEIALVNFSVNLKTAMTSFFNRLKNDLMASPFFKHFILEGEIDIKKEEIRTHNNIILQPLPISNEAISLNVFSAVIDEANFLGQKRKGNEVFDIAEELFDSLYRRLESRFQQKGRVPGKLMVLSSAKYPEDFTERMIREFKGNPMAYIRRYAIYDVKSGYENSKRFRVCLGSLSQPPRIIDSEKDCAECFIAKGKTYQSCGFEQILVPEEFRFSFERNIEKAIRDIAGRPVLTTAPFFHDRESILNCIDPEKKHPFSKEVSVELGDIQIDYEKMNLDKSLKRYIHIDLGVTGDATGVAMVHFAGFKKVKRLLPDGTEHYEELPIAEVDFVLRVVPKSEIPISRIREFIYAIVEKHGLYVRRISYDQFQSRESIQQFKQKGYNAERISVDATLEPYMSLKEAFFDQRIILYHYEPLLQELFALEFDGRKVDHPPDGSKDVADALCGAVYSCFIDNQIPKVIEPSIGEHEEEGEEEWWW</sequence>
<protein>
    <submittedName>
        <fullName evidence="1">Uncharacterized protein</fullName>
    </submittedName>
</protein>
<name>A0A521CJT8_9BACT</name>
<dbReference type="Gene3D" id="3.30.420.240">
    <property type="match status" value="1"/>
</dbReference>
<dbReference type="RefSeq" id="WP_142935601.1">
    <property type="nucleotide sequence ID" value="NZ_FXTM01000013.1"/>
</dbReference>
<dbReference type="Proteomes" id="UP000317315">
    <property type="component" value="Unassembled WGS sequence"/>
</dbReference>
<gene>
    <name evidence="1" type="ORF">SAMN06269117_11340</name>
</gene>